<keyword evidence="1" id="KW-1133">Transmembrane helix</keyword>
<dbReference type="EMBL" id="RKRF01000010">
    <property type="protein sequence ID" value="RPF52068.1"/>
    <property type="molecule type" value="Genomic_DNA"/>
</dbReference>
<dbReference type="Pfam" id="PF09925">
    <property type="entry name" value="DUF2157"/>
    <property type="match status" value="1"/>
</dbReference>
<feature type="transmembrane region" description="Helical" evidence="1">
    <location>
        <begin position="369"/>
        <end position="385"/>
    </location>
</feature>
<feature type="transmembrane region" description="Helical" evidence="1">
    <location>
        <begin position="144"/>
        <end position="162"/>
    </location>
</feature>
<feature type="transmembrane region" description="Helical" evidence="1">
    <location>
        <begin position="342"/>
        <end position="362"/>
    </location>
</feature>
<feature type="transmembrane region" description="Helical" evidence="1">
    <location>
        <begin position="191"/>
        <end position="209"/>
    </location>
</feature>
<feature type="transmembrane region" description="Helical" evidence="1">
    <location>
        <begin position="302"/>
        <end position="330"/>
    </location>
</feature>
<feature type="domain" description="DUF2157" evidence="2">
    <location>
        <begin position="11"/>
        <end position="140"/>
    </location>
</feature>
<name>A0A3N5BQM0_9BACI</name>
<evidence type="ECO:0000256" key="1">
    <source>
        <dbReference type="SAM" id="Phobius"/>
    </source>
</evidence>
<dbReference type="Proteomes" id="UP000276443">
    <property type="component" value="Unassembled WGS sequence"/>
</dbReference>
<organism evidence="3 4">
    <name type="scientific">Aquisalibacillus elongatus</name>
    <dbReference type="NCBI Taxonomy" id="485577"/>
    <lineage>
        <taxon>Bacteria</taxon>
        <taxon>Bacillati</taxon>
        <taxon>Bacillota</taxon>
        <taxon>Bacilli</taxon>
        <taxon>Bacillales</taxon>
        <taxon>Bacillaceae</taxon>
        <taxon>Aquisalibacillus</taxon>
    </lineage>
</organism>
<evidence type="ECO:0000313" key="3">
    <source>
        <dbReference type="EMBL" id="RPF52068.1"/>
    </source>
</evidence>
<feature type="transmembrane region" description="Helical" evidence="1">
    <location>
        <begin position="241"/>
        <end position="260"/>
    </location>
</feature>
<feature type="transmembrane region" description="Helical" evidence="1">
    <location>
        <begin position="272"/>
        <end position="290"/>
    </location>
</feature>
<dbReference type="AlphaFoldDB" id="A0A3N5BQM0"/>
<feature type="transmembrane region" description="Helical" evidence="1">
    <location>
        <begin position="39"/>
        <end position="60"/>
    </location>
</feature>
<feature type="transmembrane region" description="Helical" evidence="1">
    <location>
        <begin position="168"/>
        <end position="186"/>
    </location>
</feature>
<dbReference type="InterPro" id="IPR018677">
    <property type="entry name" value="DUF2157"/>
</dbReference>
<keyword evidence="1" id="KW-0812">Transmembrane</keyword>
<dbReference type="OrthoDB" id="5351773at2"/>
<evidence type="ECO:0000313" key="4">
    <source>
        <dbReference type="Proteomes" id="UP000276443"/>
    </source>
</evidence>
<feature type="transmembrane region" description="Helical" evidence="1">
    <location>
        <begin position="93"/>
        <end position="113"/>
    </location>
</feature>
<feature type="transmembrane region" description="Helical" evidence="1">
    <location>
        <begin position="215"/>
        <end position="234"/>
    </location>
</feature>
<reference evidence="3 4" key="1">
    <citation type="submission" date="2018-11" db="EMBL/GenBank/DDBJ databases">
        <title>Genomic Encyclopedia of Type Strains, Phase IV (KMG-IV): sequencing the most valuable type-strain genomes for metagenomic binning, comparative biology and taxonomic classification.</title>
        <authorList>
            <person name="Goeker M."/>
        </authorList>
    </citation>
    <scope>NUCLEOTIDE SEQUENCE [LARGE SCALE GENOMIC DNA]</scope>
    <source>
        <strain evidence="3 4">DSM 18090</strain>
    </source>
</reference>
<accession>A0A3N5BQM0</accession>
<keyword evidence="4" id="KW-1185">Reference proteome</keyword>
<sequence length="393" mass="45271">MKRMWIQSESEKWVEEGIIDSTQRDKIVNRYSQKGEATFIFFFSAILIGLACLSFVAANWQVIPNLWRIFLIIFFMIGFYGFGSYLEEKGRSGYSVFCYIVALAVFGAGIFLTGQMYHYSMNSVFPFIIWGLAAFLLYLSRPYLFILLSGLAIVTIGEIYGLANMHAFDWWLFALFMIGYGTIVFIKKSEVLSWLFAIAFIIQLIGYSIEQLDQYYWMIIFSLVLYVVGTHFQVRQISRPFTWAPLLFMFGFTIVQSFIFSSPYRESIEAHFMFYFIWIVLASLVILFTLQNAKGISLTRLALFLPVFAAGHFAELVSFIVLYVFAIGLLLEGYQQIDKRKVHLGTSAFLISTLLVYIQVAWDFLDKSLFFLIGGIILFVIGFALERNHGKDV</sequence>
<comment type="caution">
    <text evidence="3">The sequence shown here is derived from an EMBL/GenBank/DDBJ whole genome shotgun (WGS) entry which is preliminary data.</text>
</comment>
<evidence type="ECO:0000259" key="2">
    <source>
        <dbReference type="Pfam" id="PF09925"/>
    </source>
</evidence>
<proteinExistence type="predicted"/>
<protein>
    <submittedName>
        <fullName evidence="3">Putative membrane protein</fullName>
    </submittedName>
</protein>
<dbReference type="RefSeq" id="WP_124222186.1">
    <property type="nucleotide sequence ID" value="NZ_RKRF01000010.1"/>
</dbReference>
<feature type="transmembrane region" description="Helical" evidence="1">
    <location>
        <begin position="66"/>
        <end position="86"/>
    </location>
</feature>
<feature type="transmembrane region" description="Helical" evidence="1">
    <location>
        <begin position="119"/>
        <end position="139"/>
    </location>
</feature>
<gene>
    <name evidence="3" type="ORF">EDC24_2058</name>
</gene>
<keyword evidence="1" id="KW-0472">Membrane</keyword>